<dbReference type="InterPro" id="IPR011577">
    <property type="entry name" value="Cyt_b561_bac/Ni-Hgenase"/>
</dbReference>
<evidence type="ECO:0000256" key="7">
    <source>
        <dbReference type="ARBA" id="ARBA00022723"/>
    </source>
</evidence>
<dbReference type="Pfam" id="PF01292">
    <property type="entry name" value="Ni_hydr_CYTB"/>
    <property type="match status" value="1"/>
</dbReference>
<gene>
    <name evidence="15" type="ORF">NDO55_06420</name>
</gene>
<dbReference type="SUPFAM" id="SSF81342">
    <property type="entry name" value="Transmembrane di-heme cytochromes"/>
    <property type="match status" value="1"/>
</dbReference>
<evidence type="ECO:0000256" key="9">
    <source>
        <dbReference type="ARBA" id="ARBA00022989"/>
    </source>
</evidence>
<evidence type="ECO:0000256" key="11">
    <source>
        <dbReference type="ARBA" id="ARBA00023136"/>
    </source>
</evidence>
<evidence type="ECO:0000259" key="14">
    <source>
        <dbReference type="Pfam" id="PF01292"/>
    </source>
</evidence>
<keyword evidence="10" id="KW-0408">Iron</keyword>
<keyword evidence="5" id="KW-0349">Heme</keyword>
<organism evidence="15 16">
    <name type="scientific">Sphingomicrobium sediminis</name>
    <dbReference type="NCBI Taxonomy" id="2950949"/>
    <lineage>
        <taxon>Bacteria</taxon>
        <taxon>Pseudomonadati</taxon>
        <taxon>Pseudomonadota</taxon>
        <taxon>Alphaproteobacteria</taxon>
        <taxon>Sphingomonadales</taxon>
        <taxon>Sphingomonadaceae</taxon>
        <taxon>Sphingomicrobium</taxon>
    </lineage>
</organism>
<evidence type="ECO:0000256" key="3">
    <source>
        <dbReference type="ARBA" id="ARBA00022448"/>
    </source>
</evidence>
<evidence type="ECO:0000256" key="2">
    <source>
        <dbReference type="ARBA" id="ARBA00004651"/>
    </source>
</evidence>
<dbReference type="Gene3D" id="1.20.950.20">
    <property type="entry name" value="Transmembrane di-heme cytochromes, Chain C"/>
    <property type="match status" value="1"/>
</dbReference>
<feature type="transmembrane region" description="Helical" evidence="13">
    <location>
        <begin position="146"/>
        <end position="164"/>
    </location>
</feature>
<dbReference type="Proteomes" id="UP001155128">
    <property type="component" value="Unassembled WGS sequence"/>
</dbReference>
<dbReference type="AlphaFoldDB" id="A0A9X2EH49"/>
<evidence type="ECO:0000256" key="4">
    <source>
        <dbReference type="ARBA" id="ARBA00022475"/>
    </source>
</evidence>
<reference evidence="15" key="1">
    <citation type="submission" date="2022-06" db="EMBL/GenBank/DDBJ databases">
        <title>Sphingomicrobium sedimins sp. nov., a marine bacterium isolated from tidal flat.</title>
        <authorList>
            <person name="Kim C.-H."/>
            <person name="Yoo Y."/>
            <person name="Kim J.-J."/>
        </authorList>
    </citation>
    <scope>NUCLEOTIDE SEQUENCE</scope>
    <source>
        <strain evidence="15">GRR-S6-50</strain>
    </source>
</reference>
<proteinExistence type="inferred from homology"/>
<accession>A0A9X2EH49</accession>
<keyword evidence="6 13" id="KW-0812">Transmembrane</keyword>
<evidence type="ECO:0000313" key="15">
    <source>
        <dbReference type="EMBL" id="MCM8557450.1"/>
    </source>
</evidence>
<comment type="caution">
    <text evidence="15">The sequence shown here is derived from an EMBL/GenBank/DDBJ whole genome shotgun (WGS) entry which is preliminary data.</text>
</comment>
<keyword evidence="3" id="KW-0813">Transport</keyword>
<evidence type="ECO:0000256" key="6">
    <source>
        <dbReference type="ARBA" id="ARBA00022692"/>
    </source>
</evidence>
<keyword evidence="11 13" id="KW-0472">Membrane</keyword>
<feature type="transmembrane region" description="Helical" evidence="13">
    <location>
        <begin position="53"/>
        <end position="71"/>
    </location>
</feature>
<evidence type="ECO:0000256" key="10">
    <source>
        <dbReference type="ARBA" id="ARBA00023004"/>
    </source>
</evidence>
<evidence type="ECO:0000256" key="8">
    <source>
        <dbReference type="ARBA" id="ARBA00022982"/>
    </source>
</evidence>
<keyword evidence="8" id="KW-0249">Electron transport</keyword>
<keyword evidence="16" id="KW-1185">Reference proteome</keyword>
<dbReference type="GO" id="GO:0005886">
    <property type="term" value="C:plasma membrane"/>
    <property type="evidence" value="ECO:0007669"/>
    <property type="project" value="UniProtKB-SubCell"/>
</dbReference>
<feature type="transmembrane region" description="Helical" evidence="13">
    <location>
        <begin position="91"/>
        <end position="111"/>
    </location>
</feature>
<dbReference type="RefSeq" id="WP_252113514.1">
    <property type="nucleotide sequence ID" value="NZ_JAMSHT010000001.1"/>
</dbReference>
<dbReference type="GO" id="GO:0020037">
    <property type="term" value="F:heme binding"/>
    <property type="evidence" value="ECO:0007669"/>
    <property type="project" value="TreeGrafter"/>
</dbReference>
<sequence>MGVGIHRYSSVAAFWHWLSAALVLTQFYTGYMFHQVFERGTPERTDMFAWHKTFGVLLLVVAILRVATRFFKPAPPIPQQLEAWERVGAKVSHLLLYGFILLIPLGGLVAISDRGPVELKGGITIPALPGVTEPIADFAGDAHETYVWWFAALLGVHLVAGLYHQSKRTAAAGRMWPFKGPANR</sequence>
<evidence type="ECO:0000313" key="16">
    <source>
        <dbReference type="Proteomes" id="UP001155128"/>
    </source>
</evidence>
<keyword evidence="7" id="KW-0479">Metal-binding</keyword>
<dbReference type="GO" id="GO:0022904">
    <property type="term" value="P:respiratory electron transport chain"/>
    <property type="evidence" value="ECO:0007669"/>
    <property type="project" value="InterPro"/>
</dbReference>
<evidence type="ECO:0000256" key="13">
    <source>
        <dbReference type="SAM" id="Phobius"/>
    </source>
</evidence>
<feature type="domain" description="Cytochrome b561 bacterial/Ni-hydrogenase" evidence="14">
    <location>
        <begin position="7"/>
        <end position="177"/>
    </location>
</feature>
<keyword evidence="9 13" id="KW-1133">Transmembrane helix</keyword>
<dbReference type="PANTHER" id="PTHR30529">
    <property type="entry name" value="CYTOCHROME B561"/>
    <property type="match status" value="1"/>
</dbReference>
<dbReference type="InterPro" id="IPR052168">
    <property type="entry name" value="Cytochrome_b561_oxidase"/>
</dbReference>
<dbReference type="GO" id="GO:0009055">
    <property type="term" value="F:electron transfer activity"/>
    <property type="evidence" value="ECO:0007669"/>
    <property type="project" value="InterPro"/>
</dbReference>
<dbReference type="InterPro" id="IPR016174">
    <property type="entry name" value="Di-haem_cyt_TM"/>
</dbReference>
<dbReference type="EMBL" id="JAMSHT010000001">
    <property type="protein sequence ID" value="MCM8557450.1"/>
    <property type="molecule type" value="Genomic_DNA"/>
</dbReference>
<evidence type="ECO:0000256" key="5">
    <source>
        <dbReference type="ARBA" id="ARBA00022617"/>
    </source>
</evidence>
<evidence type="ECO:0000256" key="12">
    <source>
        <dbReference type="ARBA" id="ARBA00037975"/>
    </source>
</evidence>
<dbReference type="PANTHER" id="PTHR30529:SF1">
    <property type="entry name" value="CYTOCHROME B561 HOMOLOG 2"/>
    <property type="match status" value="1"/>
</dbReference>
<feature type="transmembrane region" description="Helical" evidence="13">
    <location>
        <begin position="12"/>
        <end position="33"/>
    </location>
</feature>
<keyword evidence="4" id="KW-1003">Cell membrane</keyword>
<comment type="subcellular location">
    <subcellularLocation>
        <location evidence="2">Cell membrane</location>
        <topology evidence="2">Multi-pass membrane protein</topology>
    </subcellularLocation>
</comment>
<dbReference type="GO" id="GO:0046872">
    <property type="term" value="F:metal ion binding"/>
    <property type="evidence" value="ECO:0007669"/>
    <property type="project" value="UniProtKB-KW"/>
</dbReference>
<comment type="similarity">
    <text evidence="12">Belongs to the cytochrome b561 family.</text>
</comment>
<protein>
    <submittedName>
        <fullName evidence="15">Cytochrome b</fullName>
    </submittedName>
</protein>
<comment type="cofactor">
    <cofactor evidence="1">
        <name>heme b</name>
        <dbReference type="ChEBI" id="CHEBI:60344"/>
    </cofactor>
</comment>
<name>A0A9X2EH49_9SPHN</name>
<evidence type="ECO:0000256" key="1">
    <source>
        <dbReference type="ARBA" id="ARBA00001970"/>
    </source>
</evidence>